<keyword evidence="2" id="KW-1185">Reference proteome</keyword>
<sequence length="111" mass="12161">MLVPTPSARSQVPHEATYPIVSPITHHHGTSAARHAQITLLHVRPQRTASSSSSPSLPLPLPHYLADTAAIHFCSSCLSKCSSMPSTGMSCCWYLRSRCSRNCSSTFFRYT</sequence>
<dbReference type="EMBL" id="KI968852">
    <property type="protein sequence ID" value="EUN21329.1"/>
    <property type="molecule type" value="Genomic_DNA"/>
</dbReference>
<accession>W7E2J2</accession>
<dbReference type="AlphaFoldDB" id="W7E2J2"/>
<organism evidence="1 2">
    <name type="scientific">Bipolaris victoriae (strain FI3)</name>
    <name type="common">Victoria blight of oats agent</name>
    <name type="synonym">Cochliobolus victoriae</name>
    <dbReference type="NCBI Taxonomy" id="930091"/>
    <lineage>
        <taxon>Eukaryota</taxon>
        <taxon>Fungi</taxon>
        <taxon>Dikarya</taxon>
        <taxon>Ascomycota</taxon>
        <taxon>Pezizomycotina</taxon>
        <taxon>Dothideomycetes</taxon>
        <taxon>Pleosporomycetidae</taxon>
        <taxon>Pleosporales</taxon>
        <taxon>Pleosporineae</taxon>
        <taxon>Pleosporaceae</taxon>
        <taxon>Bipolaris</taxon>
    </lineage>
</organism>
<proteinExistence type="predicted"/>
<evidence type="ECO:0000313" key="1">
    <source>
        <dbReference type="EMBL" id="EUN21329.1"/>
    </source>
</evidence>
<dbReference type="RefSeq" id="XP_014550905.1">
    <property type="nucleotide sequence ID" value="XM_014695419.1"/>
</dbReference>
<dbReference type="GeneID" id="26250517"/>
<dbReference type="Proteomes" id="UP000054337">
    <property type="component" value="Unassembled WGS sequence"/>
</dbReference>
<name>W7E2J2_BIPV3</name>
<reference evidence="1 2" key="1">
    <citation type="journal article" date="2013" name="PLoS Genet.">
        <title>Comparative genome structure, secondary metabolite, and effector coding capacity across Cochliobolus pathogens.</title>
        <authorList>
            <person name="Condon B.J."/>
            <person name="Leng Y."/>
            <person name="Wu D."/>
            <person name="Bushley K.E."/>
            <person name="Ohm R.A."/>
            <person name="Otillar R."/>
            <person name="Martin J."/>
            <person name="Schackwitz W."/>
            <person name="Grimwood J."/>
            <person name="MohdZainudin N."/>
            <person name="Xue C."/>
            <person name="Wang R."/>
            <person name="Manning V.A."/>
            <person name="Dhillon B."/>
            <person name="Tu Z.J."/>
            <person name="Steffenson B.J."/>
            <person name="Salamov A."/>
            <person name="Sun H."/>
            <person name="Lowry S."/>
            <person name="LaButti K."/>
            <person name="Han J."/>
            <person name="Copeland A."/>
            <person name="Lindquist E."/>
            <person name="Barry K."/>
            <person name="Schmutz J."/>
            <person name="Baker S.E."/>
            <person name="Ciuffetti L.M."/>
            <person name="Grigoriev I.V."/>
            <person name="Zhong S."/>
            <person name="Turgeon B.G."/>
        </authorList>
    </citation>
    <scope>NUCLEOTIDE SEQUENCE [LARGE SCALE GENOMIC DNA]</scope>
    <source>
        <strain evidence="1 2">FI3</strain>
    </source>
</reference>
<gene>
    <name evidence="1" type="ORF">COCVIDRAFT_114247</name>
</gene>
<evidence type="ECO:0000313" key="2">
    <source>
        <dbReference type="Proteomes" id="UP000054337"/>
    </source>
</evidence>
<protein>
    <submittedName>
        <fullName evidence="1">Uncharacterized protein</fullName>
    </submittedName>
</protein>
<dbReference type="HOGENOM" id="CLU_2157931_0_0_1"/>